<dbReference type="OrthoDB" id="385024at2157"/>
<keyword evidence="1" id="KW-0472">Membrane</keyword>
<organism evidence="2 3">
    <name type="scientific">Halobellus salinus</name>
    <dbReference type="NCBI Taxonomy" id="931585"/>
    <lineage>
        <taxon>Archaea</taxon>
        <taxon>Methanobacteriati</taxon>
        <taxon>Methanobacteriota</taxon>
        <taxon>Stenosarchaea group</taxon>
        <taxon>Halobacteria</taxon>
        <taxon>Halobacteriales</taxon>
        <taxon>Haloferacaceae</taxon>
        <taxon>Halobellus</taxon>
    </lineage>
</organism>
<dbReference type="Proteomes" id="UP000653099">
    <property type="component" value="Unassembled WGS sequence"/>
</dbReference>
<keyword evidence="1" id="KW-0812">Transmembrane</keyword>
<evidence type="ECO:0000313" key="2">
    <source>
        <dbReference type="EMBL" id="GGI96733.1"/>
    </source>
</evidence>
<keyword evidence="3" id="KW-1185">Reference proteome</keyword>
<reference evidence="2" key="1">
    <citation type="journal article" date="2014" name="Int. J. Syst. Evol. Microbiol.">
        <title>Complete genome sequence of Corynebacterium casei LMG S-19264T (=DSM 44701T), isolated from a smear-ripened cheese.</title>
        <authorList>
            <consortium name="US DOE Joint Genome Institute (JGI-PGF)"/>
            <person name="Walter F."/>
            <person name="Albersmeier A."/>
            <person name="Kalinowski J."/>
            <person name="Ruckert C."/>
        </authorList>
    </citation>
    <scope>NUCLEOTIDE SEQUENCE</scope>
    <source>
        <strain evidence="2">JCM 14359</strain>
    </source>
</reference>
<evidence type="ECO:0000313" key="3">
    <source>
        <dbReference type="Proteomes" id="UP000653099"/>
    </source>
</evidence>
<proteinExistence type="predicted"/>
<name>A0A830EK34_9EURY</name>
<comment type="caution">
    <text evidence="2">The sequence shown here is derived from an EMBL/GenBank/DDBJ whole genome shotgun (WGS) entry which is preliminary data.</text>
</comment>
<dbReference type="EMBL" id="BMOC01000001">
    <property type="protein sequence ID" value="GGI96733.1"/>
    <property type="molecule type" value="Genomic_DNA"/>
</dbReference>
<feature type="transmembrane region" description="Helical" evidence="1">
    <location>
        <begin position="278"/>
        <end position="298"/>
    </location>
</feature>
<protein>
    <submittedName>
        <fullName evidence="2">Uncharacterized protein</fullName>
    </submittedName>
</protein>
<feature type="transmembrane region" description="Helical" evidence="1">
    <location>
        <begin position="390"/>
        <end position="413"/>
    </location>
</feature>
<reference evidence="2" key="2">
    <citation type="submission" date="2020-09" db="EMBL/GenBank/DDBJ databases">
        <authorList>
            <person name="Sun Q."/>
            <person name="Ohkuma M."/>
        </authorList>
    </citation>
    <scope>NUCLEOTIDE SEQUENCE</scope>
    <source>
        <strain evidence="2">JCM 14359</strain>
    </source>
</reference>
<dbReference type="RefSeq" id="WP_188785649.1">
    <property type="nucleotide sequence ID" value="NZ_BMOC01000001.1"/>
</dbReference>
<sequence>MSRFRLYGSGGRPIYDSDGEADDRRLERIKREFNAGVAAFYDPGAGLVRIQVNIHRRSPEQFVATYQSGTDEALLSPLFDRLRALSARREWTIQRASGGTQALYDALDDGSAFDPDSLTAVERGLAEQSVGPADIQDAVDDLGAVDLAVPDYDTAAATLAHVTETFEGYAVAVSESTAVETIAGADVIVRPTGNVDRVTPGPEFSAWLDRRRAAAATAAIDDAVESAAAGFESASVPVATGVAAAVDRADITAELGVRAVPSSPPAVTRRELRRTLSYGLPSGVAVGAAVGVAWSGGVGSVSRWLLAVGSLLVAAVWAGALLAVVAGDGPDRSSDPPAVDADPAAVGDAVSRVAAVIGPDAAREALASALEPYGVTIEPAGDRDRQRRRAIGAGVVASAGAGALALVVVAILLPSGLV</sequence>
<dbReference type="AlphaFoldDB" id="A0A830EK34"/>
<evidence type="ECO:0000256" key="1">
    <source>
        <dbReference type="SAM" id="Phobius"/>
    </source>
</evidence>
<keyword evidence="1" id="KW-1133">Transmembrane helix</keyword>
<feature type="transmembrane region" description="Helical" evidence="1">
    <location>
        <begin position="304"/>
        <end position="326"/>
    </location>
</feature>
<accession>A0A830EK34</accession>
<gene>
    <name evidence="2" type="ORF">GCM10008995_03440</name>
</gene>